<dbReference type="Gene3D" id="3.80.10.10">
    <property type="entry name" value="Ribonuclease Inhibitor"/>
    <property type="match status" value="1"/>
</dbReference>
<dbReference type="EMBL" id="JAAAUY010000100">
    <property type="protein sequence ID" value="KAF9335433.1"/>
    <property type="molecule type" value="Genomic_DNA"/>
</dbReference>
<dbReference type="InterPro" id="IPR032675">
    <property type="entry name" value="LRR_dom_sf"/>
</dbReference>
<comment type="caution">
    <text evidence="1">The sequence shown here is derived from an EMBL/GenBank/DDBJ whole genome shotgun (WGS) entry which is preliminary data.</text>
</comment>
<accession>A0A9P5SSD5</accession>
<proteinExistence type="predicted"/>
<keyword evidence="2" id="KW-1185">Reference proteome</keyword>
<protein>
    <submittedName>
        <fullName evidence="1">Uncharacterized protein</fullName>
    </submittedName>
</protein>
<dbReference type="Proteomes" id="UP000696485">
    <property type="component" value="Unassembled WGS sequence"/>
</dbReference>
<evidence type="ECO:0000313" key="2">
    <source>
        <dbReference type="Proteomes" id="UP000696485"/>
    </source>
</evidence>
<name>A0A9P5SSD5_9FUNG</name>
<evidence type="ECO:0000313" key="1">
    <source>
        <dbReference type="EMBL" id="KAF9335433.1"/>
    </source>
</evidence>
<gene>
    <name evidence="1" type="ORF">BG006_000071</name>
</gene>
<dbReference type="AlphaFoldDB" id="A0A9P5SSD5"/>
<organism evidence="1 2">
    <name type="scientific">Podila minutissima</name>
    <dbReference type="NCBI Taxonomy" id="64525"/>
    <lineage>
        <taxon>Eukaryota</taxon>
        <taxon>Fungi</taxon>
        <taxon>Fungi incertae sedis</taxon>
        <taxon>Mucoromycota</taxon>
        <taxon>Mortierellomycotina</taxon>
        <taxon>Mortierellomycetes</taxon>
        <taxon>Mortierellales</taxon>
        <taxon>Mortierellaceae</taxon>
        <taxon>Podila</taxon>
    </lineage>
</organism>
<reference evidence="1" key="1">
    <citation type="journal article" date="2020" name="Fungal Divers.">
        <title>Resolving the Mortierellaceae phylogeny through synthesis of multi-gene phylogenetics and phylogenomics.</title>
        <authorList>
            <person name="Vandepol N."/>
            <person name="Liber J."/>
            <person name="Desiro A."/>
            <person name="Na H."/>
            <person name="Kennedy M."/>
            <person name="Barry K."/>
            <person name="Grigoriev I.V."/>
            <person name="Miller A.N."/>
            <person name="O'Donnell K."/>
            <person name="Stajich J.E."/>
            <person name="Bonito G."/>
        </authorList>
    </citation>
    <scope>NUCLEOTIDE SEQUENCE</scope>
    <source>
        <strain evidence="1">NVP1</strain>
    </source>
</reference>
<sequence>MLPRHTPLDLPHIEKAITDSLTFKDLLNGILINHAWYNALIPLLYSDVITFRSSRYHRGLFDHFFGTLDSQRAILKHSHHIRALTCTFPSFSVLMKTGCPNLVELNYVLEFERPPDAIYETDPKQGLDVLDMVLSRCPNLRALSLENISFATDKHVKAVLAFVKRLDRHPGITCFYMSVIDDPNDRELSKPFQDIFEHRLGRIDRNKVTSLTMRLGKELIRSKRGLPVLQATAASGISRRHQWAYRGTPLDREQLNLELPKTLSENEPGRWEGEHKTQIEYPHAVAVLENDGVLELSLPQQPIMNESISMALFDRFPNLVRFSSGHVRDKSTDKFLLLAHRNKHLKHLTWNYRDRKQIFDFLCDFPRVELTQLNLRMLPGGCYETLLKPFMFSNRLGKTHYLCYSLVGLMFTVAEPLPLAHFLEIVANCPNLQSLQADHVSVAKTNDQGTSPPWVCARLRLLRVYLFLVGWNNWTGETNEAPQEMGQTFMRELGGLSQLEHLEMRFVFGEMDVLQTPFLKLELGCKSGLEQLGRLTELRSLEIHDLAHNIGPRELMWMASRWPELRALTLPKFPMHTRMPFLSPCRGDGWRPTPDFRSWWPNMRAQKVLKCNNCEGCGFRQKAILDSYGDQIVPRCYH</sequence>
<dbReference type="SUPFAM" id="SSF52047">
    <property type="entry name" value="RNI-like"/>
    <property type="match status" value="1"/>
</dbReference>